<evidence type="ECO:0000313" key="2">
    <source>
        <dbReference type="Proteomes" id="UP001370758"/>
    </source>
</evidence>
<protein>
    <recommendedName>
        <fullName evidence="3">F-box domain-containing protein</fullName>
    </recommendedName>
</protein>
<organism evidence="1 2">
    <name type="scientific">Arthrobotrys musiformis</name>
    <dbReference type="NCBI Taxonomy" id="47236"/>
    <lineage>
        <taxon>Eukaryota</taxon>
        <taxon>Fungi</taxon>
        <taxon>Dikarya</taxon>
        <taxon>Ascomycota</taxon>
        <taxon>Pezizomycotina</taxon>
        <taxon>Orbiliomycetes</taxon>
        <taxon>Orbiliales</taxon>
        <taxon>Orbiliaceae</taxon>
        <taxon>Arthrobotrys</taxon>
    </lineage>
</organism>
<reference evidence="1 2" key="1">
    <citation type="submission" date="2023-08" db="EMBL/GenBank/DDBJ databases">
        <authorList>
            <person name="Palmer J.M."/>
        </authorList>
    </citation>
    <scope>NUCLEOTIDE SEQUENCE [LARGE SCALE GENOMIC DNA]</scope>
    <source>
        <strain evidence="1 2">TWF481</strain>
    </source>
</reference>
<accession>A0AAV9VVT5</accession>
<dbReference type="EMBL" id="JAVHJL010000010">
    <property type="protein sequence ID" value="KAK6496691.1"/>
    <property type="molecule type" value="Genomic_DNA"/>
</dbReference>
<evidence type="ECO:0008006" key="3">
    <source>
        <dbReference type="Google" id="ProtNLM"/>
    </source>
</evidence>
<dbReference type="Proteomes" id="UP001370758">
    <property type="component" value="Unassembled WGS sequence"/>
</dbReference>
<dbReference type="AlphaFoldDB" id="A0AAV9VVT5"/>
<keyword evidence="2" id="KW-1185">Reference proteome</keyword>
<comment type="caution">
    <text evidence="1">The sequence shown here is derived from an EMBL/GenBank/DDBJ whole genome shotgun (WGS) entry which is preliminary data.</text>
</comment>
<gene>
    <name evidence="1" type="ORF">TWF481_001679</name>
</gene>
<name>A0AAV9VVT5_9PEZI</name>
<proteinExistence type="predicted"/>
<evidence type="ECO:0000313" key="1">
    <source>
        <dbReference type="EMBL" id="KAK6496691.1"/>
    </source>
</evidence>
<sequence length="334" mass="38565">MNRESQEELFPVPPELHVEILKYLSAAEIMGVIQGFNDIRGELSSWNLTFLDAEQLVSMLEHLRDKTSKLHTYPGAANLEKKIFKALPGALQKYVTEIRDSKQRQAPKLRPTLFNCYFNEIRKITNGGKLKPSHEVVTEFLRIFNKRNDIVRTFCDRVAKVDPHGKIFRPSNRNIKPDEKTWFECLLFWIATDYIREQCETAGHVNGQIIFGHWNSFLDEAGAIFGEATQYSLGNCLQVNEIFCKYRGYVGEFGKSHLSKIADCVNRRQDRYRNAEDTYPTFILQQGLGHADKFLLEDDEAIKLIGPLVSQHQIRIWKKVGIEDQSENYYDVAA</sequence>